<protein>
    <recommendedName>
        <fullName evidence="8">Late embryogenesis abundant protein LEA-2 subgroup domain-containing protein</fullName>
    </recommendedName>
</protein>
<organism evidence="6 7">
    <name type="scientific">Urochloa decumbens</name>
    <dbReference type="NCBI Taxonomy" id="240449"/>
    <lineage>
        <taxon>Eukaryota</taxon>
        <taxon>Viridiplantae</taxon>
        <taxon>Streptophyta</taxon>
        <taxon>Embryophyta</taxon>
        <taxon>Tracheophyta</taxon>
        <taxon>Spermatophyta</taxon>
        <taxon>Magnoliopsida</taxon>
        <taxon>Liliopsida</taxon>
        <taxon>Poales</taxon>
        <taxon>Poaceae</taxon>
        <taxon>PACMAD clade</taxon>
        <taxon>Panicoideae</taxon>
        <taxon>Panicodae</taxon>
        <taxon>Paniceae</taxon>
        <taxon>Melinidinae</taxon>
        <taxon>Urochloa</taxon>
    </lineage>
</organism>
<accession>A0ABC9GTS4</accession>
<evidence type="ECO:0008006" key="8">
    <source>
        <dbReference type="Google" id="ProtNLM"/>
    </source>
</evidence>
<feature type="region of interest" description="Disordered" evidence="3">
    <location>
        <begin position="82"/>
        <end position="146"/>
    </location>
</feature>
<evidence type="ECO:0000256" key="3">
    <source>
        <dbReference type="SAM" id="MobiDB-lite"/>
    </source>
</evidence>
<feature type="transmembrane region" description="Helical" evidence="4">
    <location>
        <begin position="255"/>
        <end position="279"/>
    </location>
</feature>
<evidence type="ECO:0000256" key="4">
    <source>
        <dbReference type="SAM" id="Phobius"/>
    </source>
</evidence>
<feature type="region of interest" description="Disordered" evidence="3">
    <location>
        <begin position="168"/>
        <end position="193"/>
    </location>
</feature>
<dbReference type="PANTHER" id="PTHR31234">
    <property type="entry name" value="LATE EMBRYOGENESIS ABUNDANT (LEA) HYDROXYPROLINE-RICH GLYCOPROTEIN FAMILY"/>
    <property type="match status" value="1"/>
</dbReference>
<sequence>MPVEPMQCMPTTEPAETCRNYYESAESELQVELGAVGDGAEISSSTMASQRGLQRPASYMLPAYGAGQDAEHRRAVELLSDDGAAGDMSREVAARSRPSYVPPSQRRREGLAEPAGPASLGGDSLALLPPSPVVPSYDDGSPGRYVRLREVPPPPLWSTYYGPGGLPLPPPGSTYSRPDRATPLEDSSSMAAEPVPDNIPFPFPSPPRFGLGIVPKLPKARKAAEPAQEPYRRRRTPPPRLAASPRKEHQDAAQYLTACCLLSCLLALAIGFALLVVYLRYDPRPPRMRVATATLQNSTVAGRAHNYSLSVQVRIDNPSTQLHVVLRYMQLDLYFNGSLVGTQAVWPAPIHEAPGDSVLRSVCLPVSVALDRSAWRVATEEGGGGLELLLVGSLHLQLNFGRRLPLRFWVHPTCTLWLDPLRGGALRQSSC</sequence>
<proteinExistence type="predicted"/>
<dbReference type="InterPro" id="IPR044839">
    <property type="entry name" value="NDR1-like"/>
</dbReference>
<reference evidence="6" key="1">
    <citation type="submission" date="2024-10" db="EMBL/GenBank/DDBJ databases">
        <authorList>
            <person name="Ryan C."/>
        </authorList>
    </citation>
    <scope>NUCLEOTIDE SEQUENCE [LARGE SCALE GENOMIC DNA]</scope>
</reference>
<keyword evidence="4" id="KW-1133">Transmembrane helix</keyword>
<evidence type="ECO:0000313" key="5">
    <source>
        <dbReference type="EMBL" id="CAL5035740.1"/>
    </source>
</evidence>
<dbReference type="EMBL" id="CAXIPR030000351">
    <property type="protein sequence ID" value="CAM0145805.1"/>
    <property type="molecule type" value="Genomic_DNA"/>
</dbReference>
<evidence type="ECO:0000256" key="2">
    <source>
        <dbReference type="ARBA" id="ARBA00023136"/>
    </source>
</evidence>
<feature type="region of interest" description="Disordered" evidence="3">
    <location>
        <begin position="219"/>
        <end position="246"/>
    </location>
</feature>
<dbReference type="PANTHER" id="PTHR31234:SF2">
    <property type="entry name" value="OS05G0199100 PROTEIN"/>
    <property type="match status" value="1"/>
</dbReference>
<keyword evidence="4" id="KW-0812">Transmembrane</keyword>
<dbReference type="AlphaFoldDB" id="A0ABC9GTS4"/>
<name>A0ABC9GTS4_9POAL</name>
<dbReference type="EMBL" id="OZ075142">
    <property type="protein sequence ID" value="CAL5035740.1"/>
    <property type="molecule type" value="Genomic_DNA"/>
</dbReference>
<evidence type="ECO:0000256" key="1">
    <source>
        <dbReference type="ARBA" id="ARBA00004370"/>
    </source>
</evidence>
<evidence type="ECO:0000313" key="6">
    <source>
        <dbReference type="EMBL" id="CAM0145805.1"/>
    </source>
</evidence>
<dbReference type="Proteomes" id="UP001497457">
    <property type="component" value="Chromosome 32b"/>
</dbReference>
<comment type="subcellular location">
    <subcellularLocation>
        <location evidence="1">Membrane</location>
    </subcellularLocation>
</comment>
<dbReference type="GO" id="GO:0016020">
    <property type="term" value="C:membrane"/>
    <property type="evidence" value="ECO:0007669"/>
    <property type="project" value="UniProtKB-SubCell"/>
</dbReference>
<gene>
    <name evidence="6" type="ORF">URODEC1_LOCUS119468</name>
    <name evidence="5" type="ORF">URODEC1_LOCUS83625</name>
</gene>
<evidence type="ECO:0000313" key="7">
    <source>
        <dbReference type="Proteomes" id="UP001497457"/>
    </source>
</evidence>
<keyword evidence="7" id="KW-1185">Reference proteome</keyword>
<dbReference type="Proteomes" id="UP001497457">
    <property type="component" value="Unassembled WGS sequence"/>
</dbReference>
<keyword evidence="2 4" id="KW-0472">Membrane</keyword>